<protein>
    <submittedName>
        <fullName evidence="3">Outer membrane autotransporter barrel domain-containing protein</fullName>
    </submittedName>
</protein>
<evidence type="ECO:0000313" key="4">
    <source>
        <dbReference type="Proteomes" id="UP000198600"/>
    </source>
</evidence>
<keyword evidence="4" id="KW-1185">Reference proteome</keyword>
<feature type="chain" id="PRO_5030027761" evidence="1">
    <location>
        <begin position="27"/>
        <end position="440"/>
    </location>
</feature>
<dbReference type="RefSeq" id="WP_084378315.1">
    <property type="nucleotide sequence ID" value="NZ_LS483433.1"/>
</dbReference>
<gene>
    <name evidence="3" type="ORF">SAMN05216202_4686</name>
</gene>
<dbReference type="OrthoDB" id="5760545at2"/>
<reference evidence="4" key="1">
    <citation type="submission" date="2016-10" db="EMBL/GenBank/DDBJ databases">
        <authorList>
            <person name="Varghese N."/>
            <person name="Submissions S."/>
        </authorList>
    </citation>
    <scope>NUCLEOTIDE SEQUENCE [LARGE SCALE GENOMIC DNA]</scope>
    <source>
        <strain evidence="4">LMG 2223</strain>
    </source>
</reference>
<organism evidence="3 4">
    <name type="scientific">Pseudomonas mucidolens</name>
    <dbReference type="NCBI Taxonomy" id="46679"/>
    <lineage>
        <taxon>Bacteria</taxon>
        <taxon>Pseudomonadati</taxon>
        <taxon>Pseudomonadota</taxon>
        <taxon>Gammaproteobacteria</taxon>
        <taxon>Pseudomonadales</taxon>
        <taxon>Pseudomonadaceae</taxon>
        <taxon>Pseudomonas</taxon>
    </lineage>
</organism>
<name>A0A1H2NUB3_9PSED</name>
<dbReference type="AlphaFoldDB" id="A0A1H2NUB3"/>
<sequence>MPLAHKRLALAITLAMGTIGAQCAHAHSNLDSAPGWLKQSLVEQQRPPIDAGIVTPDLPKPRGSSFAAHATSRNGLSVARVLDSVGSAPSTPRRLNQWASNPAYAERYPYGLAPGRLGALLEQLAGSQNANLGSATQNTLQQVNNGLLSALRQVDNTTSENSRVWFKGLGNTGTLDAQHGSAGVQQRSQGLLMGADWSLDHAWRIGVMGGKSTSDLNAKRFKGDLDSWHLGGYAVRQDGPLALRLGAIYSSHAGQNQRDVDFAFVDYREHLQGTYKAQSQNAFAELGYQWDSGGLRAEPFASLGYQRYQRDRFQEKGGDSALNVGAQTQQNLSSSLGLRVTHDFTLDNQMVLTPHLSTRWKHLYGDVGSSVRQSFAWDQRDASRREFTVGGTSLDRDSLSLHTGLDLALSAQHSVGLAYTGEFGSNSRSQGLTGQWTMTF</sequence>
<dbReference type="STRING" id="46679.SAMN05216202_4686"/>
<dbReference type="GO" id="GO:0019867">
    <property type="term" value="C:outer membrane"/>
    <property type="evidence" value="ECO:0007669"/>
    <property type="project" value="InterPro"/>
</dbReference>
<dbReference type="Proteomes" id="UP000198600">
    <property type="component" value="Chromosome I"/>
</dbReference>
<dbReference type="SMART" id="SM00869">
    <property type="entry name" value="Autotransporter"/>
    <property type="match status" value="1"/>
</dbReference>
<evidence type="ECO:0000259" key="2">
    <source>
        <dbReference type="PROSITE" id="PS51208"/>
    </source>
</evidence>
<evidence type="ECO:0000313" key="3">
    <source>
        <dbReference type="EMBL" id="SDV08948.1"/>
    </source>
</evidence>
<evidence type="ECO:0000256" key="1">
    <source>
        <dbReference type="SAM" id="SignalP"/>
    </source>
</evidence>
<proteinExistence type="predicted"/>
<dbReference type="EMBL" id="LT629802">
    <property type="protein sequence ID" value="SDV08948.1"/>
    <property type="molecule type" value="Genomic_DNA"/>
</dbReference>
<dbReference type="Pfam" id="PF03797">
    <property type="entry name" value="Autotransporter"/>
    <property type="match status" value="1"/>
</dbReference>
<dbReference type="NCBIfam" id="TIGR01414">
    <property type="entry name" value="autotrans_barl"/>
    <property type="match status" value="1"/>
</dbReference>
<keyword evidence="1" id="KW-0732">Signal</keyword>
<dbReference type="SUPFAM" id="SSF103515">
    <property type="entry name" value="Autotransporter"/>
    <property type="match status" value="1"/>
</dbReference>
<accession>A0A1H2NUB3</accession>
<feature type="domain" description="Autotransporter" evidence="2">
    <location>
        <begin position="157"/>
        <end position="440"/>
    </location>
</feature>
<dbReference type="InterPro" id="IPR036709">
    <property type="entry name" value="Autotransporte_beta_dom_sf"/>
</dbReference>
<dbReference type="PROSITE" id="PS51208">
    <property type="entry name" value="AUTOTRANSPORTER"/>
    <property type="match status" value="1"/>
</dbReference>
<dbReference type="InterPro" id="IPR005546">
    <property type="entry name" value="Autotransporte_beta"/>
</dbReference>
<feature type="signal peptide" evidence="1">
    <location>
        <begin position="1"/>
        <end position="26"/>
    </location>
</feature>
<dbReference type="InterPro" id="IPR006315">
    <property type="entry name" value="OM_autotransptr_brl_dom"/>
</dbReference>
<dbReference type="Gene3D" id="2.40.128.130">
    <property type="entry name" value="Autotransporter beta-domain"/>
    <property type="match status" value="1"/>
</dbReference>